<comment type="caution">
    <text evidence="1">The sequence shown here is derived from an EMBL/GenBank/DDBJ whole genome shotgun (WGS) entry which is preliminary data.</text>
</comment>
<dbReference type="AlphaFoldDB" id="A0AAV6RRD0"/>
<dbReference type="Proteomes" id="UP000693946">
    <property type="component" value="Linkage Group LG17"/>
</dbReference>
<reference evidence="1 2" key="1">
    <citation type="journal article" date="2021" name="Sci. Rep.">
        <title>Chromosome anchoring in Senegalese sole (Solea senegalensis) reveals sex-associated markers and genome rearrangements in flatfish.</title>
        <authorList>
            <person name="Guerrero-Cozar I."/>
            <person name="Gomez-Garrido J."/>
            <person name="Berbel C."/>
            <person name="Martinez-Blanch J.F."/>
            <person name="Alioto T."/>
            <person name="Claros M.G."/>
            <person name="Gagnaire P.A."/>
            <person name="Manchado M."/>
        </authorList>
    </citation>
    <scope>NUCLEOTIDE SEQUENCE [LARGE SCALE GENOMIC DNA]</scope>
    <source>
        <strain evidence="1">Sse05_10M</strain>
    </source>
</reference>
<keyword evidence="2" id="KW-1185">Reference proteome</keyword>
<evidence type="ECO:0000313" key="1">
    <source>
        <dbReference type="EMBL" id="KAG7508027.1"/>
    </source>
</evidence>
<organism evidence="1 2">
    <name type="scientific">Solea senegalensis</name>
    <name type="common">Senegalese sole</name>
    <dbReference type="NCBI Taxonomy" id="28829"/>
    <lineage>
        <taxon>Eukaryota</taxon>
        <taxon>Metazoa</taxon>
        <taxon>Chordata</taxon>
        <taxon>Craniata</taxon>
        <taxon>Vertebrata</taxon>
        <taxon>Euteleostomi</taxon>
        <taxon>Actinopterygii</taxon>
        <taxon>Neopterygii</taxon>
        <taxon>Teleostei</taxon>
        <taxon>Neoteleostei</taxon>
        <taxon>Acanthomorphata</taxon>
        <taxon>Carangaria</taxon>
        <taxon>Pleuronectiformes</taxon>
        <taxon>Pleuronectoidei</taxon>
        <taxon>Soleidae</taxon>
        <taxon>Solea</taxon>
    </lineage>
</organism>
<proteinExistence type="predicted"/>
<name>A0AAV6RRD0_SOLSE</name>
<sequence length="113" mass="13021">MDSDGISEAFTFTFNSTTTTEAGFCSDVFMVHQHVLTGTSVLKSRLTEDLNSTVYYPADMLSGHRQTAGSHNFIYLTLSEREKRKRRESQEMNYSAKWRESSIADDRIHSDWR</sequence>
<protein>
    <submittedName>
        <fullName evidence="1">Uncharacterized protein</fullName>
    </submittedName>
</protein>
<accession>A0AAV6RRD0</accession>
<evidence type="ECO:0000313" key="2">
    <source>
        <dbReference type="Proteomes" id="UP000693946"/>
    </source>
</evidence>
<gene>
    <name evidence="1" type="ORF">JOB18_001097</name>
</gene>
<dbReference type="EMBL" id="JAGKHQ010000009">
    <property type="protein sequence ID" value="KAG7508027.1"/>
    <property type="molecule type" value="Genomic_DNA"/>
</dbReference>